<dbReference type="Proteomes" id="UP000681075">
    <property type="component" value="Unassembled WGS sequence"/>
</dbReference>
<dbReference type="Gene3D" id="3.40.50.2300">
    <property type="match status" value="2"/>
</dbReference>
<proteinExistence type="inferred from homology"/>
<dbReference type="Pfam" id="PF13458">
    <property type="entry name" value="Peripla_BP_6"/>
    <property type="match status" value="1"/>
</dbReference>
<keyword evidence="3" id="KW-0732">Signal</keyword>
<dbReference type="InterPro" id="IPR000709">
    <property type="entry name" value="Leu_Ile_Val-bd"/>
</dbReference>
<dbReference type="InterPro" id="IPR028082">
    <property type="entry name" value="Peripla_BP_I"/>
</dbReference>
<dbReference type="CDD" id="cd06342">
    <property type="entry name" value="PBP1_ABC_LIVBP-like"/>
    <property type="match status" value="1"/>
</dbReference>
<keyword evidence="2" id="KW-0813">Transport</keyword>
<evidence type="ECO:0000259" key="5">
    <source>
        <dbReference type="Pfam" id="PF13458"/>
    </source>
</evidence>
<dbReference type="PRINTS" id="PR00337">
    <property type="entry name" value="LEUILEVALBP"/>
</dbReference>
<evidence type="ECO:0000256" key="2">
    <source>
        <dbReference type="ARBA" id="ARBA00022448"/>
    </source>
</evidence>
<dbReference type="PROSITE" id="PS51257">
    <property type="entry name" value="PROKAR_LIPOPROTEIN"/>
    <property type="match status" value="1"/>
</dbReference>
<dbReference type="PANTHER" id="PTHR47151:SF2">
    <property type="entry name" value="AMINO ACID BINDING PROTEIN"/>
    <property type="match status" value="1"/>
</dbReference>
<dbReference type="SUPFAM" id="SSF53822">
    <property type="entry name" value="Periplasmic binding protein-like I"/>
    <property type="match status" value="1"/>
</dbReference>
<dbReference type="InterPro" id="IPR028081">
    <property type="entry name" value="Leu-bd"/>
</dbReference>
<evidence type="ECO:0000256" key="3">
    <source>
        <dbReference type="ARBA" id="ARBA00022729"/>
    </source>
</evidence>
<protein>
    <submittedName>
        <fullName evidence="6">Branched chain amino acid ABC transporter substrate-binding protein</fullName>
    </submittedName>
</protein>
<evidence type="ECO:0000313" key="6">
    <source>
        <dbReference type="EMBL" id="GIL38310.1"/>
    </source>
</evidence>
<dbReference type="PANTHER" id="PTHR47151">
    <property type="entry name" value="LEU/ILE/VAL-BINDING ABC TRANSPORTER SUBUNIT"/>
    <property type="match status" value="1"/>
</dbReference>
<dbReference type="GO" id="GO:0006865">
    <property type="term" value="P:amino acid transport"/>
    <property type="evidence" value="ECO:0007669"/>
    <property type="project" value="UniProtKB-KW"/>
</dbReference>
<name>A0A8S8XAP6_9PROT</name>
<dbReference type="AlphaFoldDB" id="A0A8S8XAP6"/>
<dbReference type="EMBL" id="BOPV01000001">
    <property type="protein sequence ID" value="GIL38310.1"/>
    <property type="molecule type" value="Genomic_DNA"/>
</dbReference>
<sequence length="370" mass="39187">MKRLLVGAIVASVLTLTSCDKKEDAIEIGFAGPITGFNAVFGAQMKRGAEQAVADINAAGGVLGKKLVMRMSDDVCDPKQAVAVANQMAAAKIPFVLGHFCSGSSIPASDVYAEANVIAMSPGSTNPKLTDDPKKKTIFRICGRDDAQGRVAGAWLAKKYAGKRIAIAHDRQAYSQGIADETKKAMNAAGLQEVLYDTVTPGEKDYSAFVSKLKAARIDLLYYGGYQIESSLIARQMREQGLEAAFMAGDGLGTMEFWTAAGAGGEGTLFTFGPDLAADPRNAEIVKRFTANGGNPPEGYTLYSYAGIQAWAQAVQKAGTTDPTTVAAMLRSNKADTVFGPVTFDAKGDVIGEPYVMYRWSKGAYAPLVE</sequence>
<keyword evidence="4" id="KW-0029">Amino-acid transport</keyword>
<reference evidence="6" key="1">
    <citation type="submission" date="2021-02" db="EMBL/GenBank/DDBJ databases">
        <title>Genome sequence of Rhodospirillales sp. strain TMPK1 isolated from soil.</title>
        <authorList>
            <person name="Nakai R."/>
            <person name="Kusada H."/>
            <person name="Tamaki H."/>
        </authorList>
    </citation>
    <scope>NUCLEOTIDE SEQUENCE</scope>
    <source>
        <strain evidence="6">TMPK1</strain>
    </source>
</reference>
<evidence type="ECO:0000313" key="7">
    <source>
        <dbReference type="Proteomes" id="UP000681075"/>
    </source>
</evidence>
<organism evidence="6 7">
    <name type="scientific">Roseiterribacter gracilis</name>
    <dbReference type="NCBI Taxonomy" id="2812848"/>
    <lineage>
        <taxon>Bacteria</taxon>
        <taxon>Pseudomonadati</taxon>
        <taxon>Pseudomonadota</taxon>
        <taxon>Alphaproteobacteria</taxon>
        <taxon>Rhodospirillales</taxon>
        <taxon>Roseiterribacteraceae</taxon>
        <taxon>Roseiterribacter</taxon>
    </lineage>
</organism>
<comment type="caution">
    <text evidence="6">The sequence shown here is derived from an EMBL/GenBank/DDBJ whole genome shotgun (WGS) entry which is preliminary data.</text>
</comment>
<feature type="domain" description="Leucine-binding protein" evidence="5">
    <location>
        <begin position="26"/>
        <end position="363"/>
    </location>
</feature>
<evidence type="ECO:0000256" key="1">
    <source>
        <dbReference type="ARBA" id="ARBA00010062"/>
    </source>
</evidence>
<evidence type="ECO:0000256" key="4">
    <source>
        <dbReference type="ARBA" id="ARBA00022970"/>
    </source>
</evidence>
<comment type="similarity">
    <text evidence="1">Belongs to the leucine-binding protein family.</text>
</comment>
<keyword evidence="7" id="KW-1185">Reference proteome</keyword>
<gene>
    <name evidence="6" type="ORF">TMPK1_05470</name>
</gene>
<dbReference type="RefSeq" id="WP_420241288.1">
    <property type="nucleotide sequence ID" value="NZ_BOPV01000001.1"/>
</dbReference>
<accession>A0A8S8XAP6</accession>